<protein>
    <recommendedName>
        <fullName evidence="3">RRM domain-containing protein</fullName>
    </recommendedName>
</protein>
<evidence type="ECO:0008006" key="3">
    <source>
        <dbReference type="Google" id="ProtNLM"/>
    </source>
</evidence>
<sequence length="110" mass="12326">MYLLAEPSRSPAYWARPCYSTGLVEGCNPSTTISPPQFTCEQRSGLNEFVGQARFGRLSFMLEVGRRGASTRAKFKFFEIRFTKEDASQSAERLLANHLKVEPDLSITGD</sequence>
<keyword evidence="2" id="KW-1185">Reference proteome</keyword>
<name>A0ABQ7DI51_BRACR</name>
<proteinExistence type="predicted"/>
<evidence type="ECO:0000313" key="1">
    <source>
        <dbReference type="EMBL" id="KAF3577146.1"/>
    </source>
</evidence>
<dbReference type="Proteomes" id="UP000266723">
    <property type="component" value="Unassembled WGS sequence"/>
</dbReference>
<gene>
    <name evidence="1" type="ORF">DY000_02033947</name>
</gene>
<comment type="caution">
    <text evidence="1">The sequence shown here is derived from an EMBL/GenBank/DDBJ whole genome shotgun (WGS) entry which is preliminary data.</text>
</comment>
<reference evidence="1 2" key="1">
    <citation type="journal article" date="2020" name="BMC Genomics">
        <title>Intraspecific diversification of the crop wild relative Brassica cretica Lam. using demographic model selection.</title>
        <authorList>
            <person name="Kioukis A."/>
            <person name="Michalopoulou V.A."/>
            <person name="Briers L."/>
            <person name="Pirintsos S."/>
            <person name="Studholme D.J."/>
            <person name="Pavlidis P."/>
            <person name="Sarris P.F."/>
        </authorList>
    </citation>
    <scope>NUCLEOTIDE SEQUENCE [LARGE SCALE GENOMIC DNA]</scope>
    <source>
        <strain evidence="2">cv. PFS-1207/04</strain>
    </source>
</reference>
<dbReference type="EMBL" id="QGKV02000649">
    <property type="protein sequence ID" value="KAF3577146.1"/>
    <property type="molecule type" value="Genomic_DNA"/>
</dbReference>
<evidence type="ECO:0000313" key="2">
    <source>
        <dbReference type="Proteomes" id="UP000266723"/>
    </source>
</evidence>
<accession>A0ABQ7DI51</accession>
<organism evidence="1 2">
    <name type="scientific">Brassica cretica</name>
    <name type="common">Mustard</name>
    <dbReference type="NCBI Taxonomy" id="69181"/>
    <lineage>
        <taxon>Eukaryota</taxon>
        <taxon>Viridiplantae</taxon>
        <taxon>Streptophyta</taxon>
        <taxon>Embryophyta</taxon>
        <taxon>Tracheophyta</taxon>
        <taxon>Spermatophyta</taxon>
        <taxon>Magnoliopsida</taxon>
        <taxon>eudicotyledons</taxon>
        <taxon>Gunneridae</taxon>
        <taxon>Pentapetalae</taxon>
        <taxon>rosids</taxon>
        <taxon>malvids</taxon>
        <taxon>Brassicales</taxon>
        <taxon>Brassicaceae</taxon>
        <taxon>Brassiceae</taxon>
        <taxon>Brassica</taxon>
    </lineage>
</organism>